<feature type="chain" id="PRO_5045246308" evidence="3">
    <location>
        <begin position="28"/>
        <end position="1297"/>
    </location>
</feature>
<dbReference type="Pfam" id="PF02368">
    <property type="entry name" value="Big_2"/>
    <property type="match status" value="1"/>
</dbReference>
<reference evidence="5 6" key="1">
    <citation type="submission" date="2020-08" db="EMBL/GenBank/DDBJ databases">
        <title>Genome public.</title>
        <authorList>
            <person name="Liu C."/>
            <person name="Sun Q."/>
        </authorList>
    </citation>
    <scope>NUCLEOTIDE SEQUENCE [LARGE SCALE GENOMIC DNA]</scope>
    <source>
        <strain evidence="5 6">NSJ-35</strain>
    </source>
</reference>
<evidence type="ECO:0000256" key="3">
    <source>
        <dbReference type="SAM" id="SignalP"/>
    </source>
</evidence>
<keyword evidence="2" id="KW-0472">Membrane</keyword>
<dbReference type="SUPFAM" id="SSF51126">
    <property type="entry name" value="Pectin lyase-like"/>
    <property type="match status" value="2"/>
</dbReference>
<accession>A0ABR7EG05</accession>
<evidence type="ECO:0000256" key="2">
    <source>
        <dbReference type="SAM" id="Phobius"/>
    </source>
</evidence>
<dbReference type="InterPro" id="IPR011050">
    <property type="entry name" value="Pectin_lyase_fold/virulence"/>
</dbReference>
<feature type="signal peptide" evidence="3">
    <location>
        <begin position="1"/>
        <end position="27"/>
    </location>
</feature>
<feature type="compositionally biased region" description="Low complexity" evidence="1">
    <location>
        <begin position="33"/>
        <end position="44"/>
    </location>
</feature>
<proteinExistence type="predicted"/>
<feature type="region of interest" description="Disordered" evidence="1">
    <location>
        <begin position="1239"/>
        <end position="1262"/>
    </location>
</feature>
<gene>
    <name evidence="5" type="ORF">H8S18_10045</name>
</gene>
<dbReference type="Gene3D" id="2.60.40.1080">
    <property type="match status" value="1"/>
</dbReference>
<dbReference type="SMART" id="SM00710">
    <property type="entry name" value="PbH1"/>
    <property type="match status" value="8"/>
</dbReference>
<dbReference type="SUPFAM" id="SSF49373">
    <property type="entry name" value="Invasin/intimin cell-adhesion fragments"/>
    <property type="match status" value="1"/>
</dbReference>
<keyword evidence="2" id="KW-0812">Transmembrane</keyword>
<dbReference type="InterPro" id="IPR006626">
    <property type="entry name" value="PbH1"/>
</dbReference>
<keyword evidence="3" id="KW-0732">Signal</keyword>
<feature type="region of interest" description="Disordered" evidence="1">
    <location>
        <begin position="32"/>
        <end position="92"/>
    </location>
</feature>
<dbReference type="EMBL" id="JACOON010000005">
    <property type="protein sequence ID" value="MBC5648678.1"/>
    <property type="molecule type" value="Genomic_DNA"/>
</dbReference>
<feature type="compositionally biased region" description="Low complexity" evidence="1">
    <location>
        <begin position="53"/>
        <end position="68"/>
    </location>
</feature>
<evidence type="ECO:0000313" key="6">
    <source>
        <dbReference type="Proteomes" id="UP000606889"/>
    </source>
</evidence>
<dbReference type="RefSeq" id="WP_186858175.1">
    <property type="nucleotide sequence ID" value="NZ_JACOON010000005.1"/>
</dbReference>
<feature type="transmembrane region" description="Helical" evidence="2">
    <location>
        <begin position="1269"/>
        <end position="1288"/>
    </location>
</feature>
<dbReference type="SMART" id="SM00635">
    <property type="entry name" value="BID_2"/>
    <property type="match status" value="1"/>
</dbReference>
<dbReference type="Gene3D" id="2.160.20.10">
    <property type="entry name" value="Single-stranded right-handed beta-helix, Pectin lyase-like"/>
    <property type="match status" value="1"/>
</dbReference>
<dbReference type="InterPro" id="IPR008964">
    <property type="entry name" value="Invasin/intimin_cell_adhesion"/>
</dbReference>
<protein>
    <submittedName>
        <fullName evidence="5">Ig-like domain-containing protein</fullName>
    </submittedName>
</protein>
<evidence type="ECO:0000256" key="1">
    <source>
        <dbReference type="SAM" id="MobiDB-lite"/>
    </source>
</evidence>
<comment type="caution">
    <text evidence="5">The sequence shown here is derived from an EMBL/GenBank/DDBJ whole genome shotgun (WGS) entry which is preliminary data.</text>
</comment>
<keyword evidence="6" id="KW-1185">Reference proteome</keyword>
<dbReference type="Proteomes" id="UP000606889">
    <property type="component" value="Unassembled WGS sequence"/>
</dbReference>
<organism evidence="5 6">
    <name type="scientific">Christensenella tenuis</name>
    <dbReference type="NCBI Taxonomy" id="2763033"/>
    <lineage>
        <taxon>Bacteria</taxon>
        <taxon>Bacillati</taxon>
        <taxon>Bacillota</taxon>
        <taxon>Clostridia</taxon>
        <taxon>Christensenellales</taxon>
        <taxon>Christensenellaceae</taxon>
        <taxon>Christensenella</taxon>
    </lineage>
</organism>
<keyword evidence="2" id="KW-1133">Transmembrane helix</keyword>
<feature type="domain" description="BIG2" evidence="4">
    <location>
        <begin position="1022"/>
        <end position="1113"/>
    </location>
</feature>
<evidence type="ECO:0000313" key="5">
    <source>
        <dbReference type="EMBL" id="MBC5648678.1"/>
    </source>
</evidence>
<sequence>MKRRKRILSAIVCIAMVLTLFGGVALAEETDTAEPSAAVSTEPAEPAEETQEPAESMGPEESAESAASEEPKPEESAGAEPEETAASVKPAPRMAMAPLAAGGDTVTDAKTFTFKPGTTNEELAAAWGEGAASIADNGDGTYTVTLLKNIEMGKSQNINFGEFSLGAGQARMILDLNGKTVTGTSIVIANLGNLTITGNGSVIYDGGQYLAAVNNAGYNLTIEGGTFTCNGAGSASYNAAVSTAAGVTTVINGGTFNGGSAGAVISYGDTVINGGTLNGEYGVIAKVNSSGTEAGSITFPEGSSAVVNAETAPFVAHGSNGKAGSITVAGGTTTGSSLLRTMGTVDDKKAVLTVTGGKHEADPSDYIPEDMCVVVNPDGTFTVGEYAAQVGDQKYATVQEAINDAQPNSTVEIIAQEAVTENLTISKNLTIAGQGKDTTVLKGKITVYGCTAELKDLRAENNTATAYGTALITFPAAQAAADVTFTDCTVYDNDTAFRLESEGSSLTLNHTDVTGAAHYGVGLRNENQTLTVNGGSITGWGAVMTSAGSLPNGTEDSGTKIEISGAKIVATEGASGGYYGAIVLQESYHGVELTIRDSEVIGEGLHTAALDIRAYGSTIMVENSTLRADSLIYGTPDGETGQPGYYGPVTLSHNATYEKVYTTAADAPETAVILDAATSVECKPMSEGGTYPIIKRGQDTATIGGTTYDVVAGGSISEAIAAAEDGATLRIQAGTYTEPVKPQAGDSQHVKEKSITLLGANAENDPNSSAWLSEETVLTGGMYLGYDDSHTRNYSITVKGITFQGKGLTIADEKDVVIENNKFTDITDANAIAVLDQECDGMKGSVIVKNNRIVGVTHASGMGINLRNPYDALVTGNYIENTNHNAILFQKNSGYDRHAGKVEITGNTIINWDADNDASGGRAIRIDTQGNGSGDDTGKKFVITGNSMQKPDYDPATATDPDFAKITGVGENAVDLCGNYWNSEEPDFDTIIAVYKDGSAVCPNVFYNTYYADKGLTKLIVEADGIVLNQTTATAEIGKTIQLTAAVTPENATDKTVKWSSSSDTVAGVDQNGLVTAKTAGQAVITAENSAGDTAECIVTVTKQQVKTVTYTDAATGVTLNTDTTKVPEGSYLLVKPVAETEQAHAAAKEALKDKAGRFVLYDITLVNAVGEPIQPAGDVLIGIPTPDGYDTSKLAVHRINEDKTTVEHGVTVQDGVSYFQTDHFSKYALIEKGSMSGAGTGTEDTAKDEGTDSSDTPKTGDTADMTPYILLVVIAGAAVAAGIAVTVRNRGTAKNK</sequence>
<evidence type="ECO:0000259" key="4">
    <source>
        <dbReference type="SMART" id="SM00635"/>
    </source>
</evidence>
<feature type="compositionally biased region" description="Low complexity" evidence="1">
    <location>
        <begin position="76"/>
        <end position="92"/>
    </location>
</feature>
<dbReference type="InterPro" id="IPR003343">
    <property type="entry name" value="Big_2"/>
</dbReference>
<name>A0ABR7EG05_9FIRM</name>
<dbReference type="InterPro" id="IPR012334">
    <property type="entry name" value="Pectin_lyas_fold"/>
</dbReference>